<feature type="region of interest" description="Disordered" evidence="2">
    <location>
        <begin position="40"/>
        <end position="91"/>
    </location>
</feature>
<feature type="region of interest" description="Disordered" evidence="2">
    <location>
        <begin position="694"/>
        <end position="713"/>
    </location>
</feature>
<dbReference type="InterPro" id="IPR027640">
    <property type="entry name" value="Kinesin-like_fam"/>
</dbReference>
<feature type="domain" description="Kinesin motor" evidence="4">
    <location>
        <begin position="96"/>
        <end position="439"/>
    </location>
</feature>
<keyword evidence="7" id="KW-1185">Reference proteome</keyword>
<dbReference type="Pfam" id="PF00225">
    <property type="entry name" value="Kinesin"/>
    <property type="match status" value="1"/>
</dbReference>
<keyword evidence="1" id="KW-0505">Motor protein</keyword>
<sequence length="745" mass="80893">MCLYGVGLAVAKNSISTVASGGGTPTTRMDEAIDDIVSTVESMPPPKRPPAISRRSSAMPESMSVSRKSIASPPRHLHRTNSSPPKLAQTNRNASRVCTFLRLRTTKSPSTGGGAASSGTAALPLAKWLRWKRTKGGHAHVHINHVKFAAEKKCFNVDHVLPTWISQEDVFDAVGKPNVDFCLAGFNGSIFAYGQSGAGKTHTMHGDLSLTSPSRGLTVRILDYLFSHLTETASFSCTISYVEIHNEKIFDLLDASAAAAEPKSIREDTAAGQVFVQGMVEKPVASAGDAFECLVSGAKARKASNRGSGSRAHTVFSIKLKQQLPGGITRKSVLHCVDLAGSEKQNVLAAKSSSKDVMLVNKSLSALANVIIALGDVSSGNRLTKPRHVPYRDCKLTFLLREALGGNSKTTVVAAVSAEERWVMETLSTLQFLERVKNVTTLVSKNDEEDDELEDDDDEDDGWWQADDEHASTIMRVESRESMHVATPRGSKKGHPEGLMAKIAEAASVASETIEIRQVEEEEMEVDDSVLKKQRGTLSVDCQRRLEPKGAVQVECRGLNEEASAQVPTTDNESKVEVVMKQVLLSAMKIASRVTDCEDVMAERSAQEDLDDATQRAMKKPTVNEASKKREEETKESRTTEPKDEKEGKDKPCGHTRTASLRLKKVEAHVVHAERETSTAGLKRDAWTQVEEDAVERRIRPSRRDPSDHGGGGGGLSASLALLVVGMCIGSCSVYLLVYVRTQRK</sequence>
<feature type="compositionally biased region" description="Basic and acidic residues" evidence="2">
    <location>
        <begin position="626"/>
        <end position="653"/>
    </location>
</feature>
<feature type="region of interest" description="Disordered" evidence="2">
    <location>
        <begin position="605"/>
        <end position="662"/>
    </location>
</feature>
<dbReference type="Proteomes" id="UP000332933">
    <property type="component" value="Unassembled WGS sequence"/>
</dbReference>
<evidence type="ECO:0000313" key="6">
    <source>
        <dbReference type="EMBL" id="VFT86218.1"/>
    </source>
</evidence>
<dbReference type="GO" id="GO:0016887">
    <property type="term" value="F:ATP hydrolysis activity"/>
    <property type="evidence" value="ECO:0007669"/>
    <property type="project" value="TreeGrafter"/>
</dbReference>
<feature type="compositionally biased region" description="Polar residues" evidence="2">
    <location>
        <begin position="80"/>
        <end position="91"/>
    </location>
</feature>
<dbReference type="Gene3D" id="3.40.850.10">
    <property type="entry name" value="Kinesin motor domain"/>
    <property type="match status" value="1"/>
</dbReference>
<reference evidence="6 7" key="1">
    <citation type="submission" date="2019-03" db="EMBL/GenBank/DDBJ databases">
        <authorList>
            <person name="Gaulin E."/>
            <person name="Dumas B."/>
        </authorList>
    </citation>
    <scope>NUCLEOTIDE SEQUENCE [LARGE SCALE GENOMIC DNA]</scope>
    <source>
        <strain evidence="6">CBS 568.67</strain>
    </source>
</reference>
<feature type="binding site" evidence="1">
    <location>
        <begin position="194"/>
        <end position="201"/>
    </location>
    <ligand>
        <name>ATP</name>
        <dbReference type="ChEBI" id="CHEBI:30616"/>
    </ligand>
</feature>
<dbReference type="InterPro" id="IPR001752">
    <property type="entry name" value="Kinesin_motor_dom"/>
</dbReference>
<evidence type="ECO:0000256" key="3">
    <source>
        <dbReference type="SAM" id="Phobius"/>
    </source>
</evidence>
<dbReference type="InterPro" id="IPR036961">
    <property type="entry name" value="Kinesin_motor_dom_sf"/>
</dbReference>
<name>A0A485KMY7_9STRA</name>
<evidence type="ECO:0000313" key="5">
    <source>
        <dbReference type="EMBL" id="KAF0700148.1"/>
    </source>
</evidence>
<reference evidence="5" key="2">
    <citation type="submission" date="2019-06" db="EMBL/GenBank/DDBJ databases">
        <title>Genomics analysis of Aphanomyces spp. identifies a new class of oomycete effector associated with host adaptation.</title>
        <authorList>
            <person name="Gaulin E."/>
        </authorList>
    </citation>
    <scope>NUCLEOTIDE SEQUENCE</scope>
    <source>
        <strain evidence="5">CBS 578.67</strain>
    </source>
</reference>
<organism evidence="6 7">
    <name type="scientific">Aphanomyces stellatus</name>
    <dbReference type="NCBI Taxonomy" id="120398"/>
    <lineage>
        <taxon>Eukaryota</taxon>
        <taxon>Sar</taxon>
        <taxon>Stramenopiles</taxon>
        <taxon>Oomycota</taxon>
        <taxon>Saprolegniomycetes</taxon>
        <taxon>Saprolegniales</taxon>
        <taxon>Verrucalvaceae</taxon>
        <taxon>Aphanomyces</taxon>
    </lineage>
</organism>
<dbReference type="SUPFAM" id="SSF52540">
    <property type="entry name" value="P-loop containing nucleoside triphosphate hydrolases"/>
    <property type="match status" value="1"/>
</dbReference>
<proteinExistence type="inferred from homology"/>
<dbReference type="PANTHER" id="PTHR24115">
    <property type="entry name" value="KINESIN-RELATED"/>
    <property type="match status" value="1"/>
</dbReference>
<dbReference type="PANTHER" id="PTHR24115:SF1004">
    <property type="entry name" value="KINESIN-LIKE PROTEIN KIF15"/>
    <property type="match status" value="1"/>
</dbReference>
<dbReference type="GO" id="GO:0008017">
    <property type="term" value="F:microtubule binding"/>
    <property type="evidence" value="ECO:0007669"/>
    <property type="project" value="InterPro"/>
</dbReference>
<dbReference type="EMBL" id="CAADRA010005157">
    <property type="protein sequence ID" value="VFT86218.1"/>
    <property type="molecule type" value="Genomic_DNA"/>
</dbReference>
<dbReference type="GO" id="GO:0003777">
    <property type="term" value="F:microtubule motor activity"/>
    <property type="evidence" value="ECO:0007669"/>
    <property type="project" value="InterPro"/>
</dbReference>
<evidence type="ECO:0000259" key="4">
    <source>
        <dbReference type="PROSITE" id="PS50067"/>
    </source>
</evidence>
<dbReference type="OrthoDB" id="79446at2759"/>
<keyword evidence="1" id="KW-0067">ATP-binding</keyword>
<accession>A0A485KMY7</accession>
<dbReference type="EMBL" id="VJMH01005136">
    <property type="protein sequence ID" value="KAF0700148.1"/>
    <property type="molecule type" value="Genomic_DNA"/>
</dbReference>
<protein>
    <submittedName>
        <fullName evidence="6">Aste57867_9336 protein</fullName>
    </submittedName>
</protein>
<dbReference type="GO" id="GO:0005871">
    <property type="term" value="C:kinesin complex"/>
    <property type="evidence" value="ECO:0007669"/>
    <property type="project" value="TreeGrafter"/>
</dbReference>
<dbReference type="GO" id="GO:0007018">
    <property type="term" value="P:microtubule-based movement"/>
    <property type="evidence" value="ECO:0007669"/>
    <property type="project" value="InterPro"/>
</dbReference>
<keyword evidence="3" id="KW-0812">Transmembrane</keyword>
<gene>
    <name evidence="6" type="primary">Aste57867_9336</name>
    <name evidence="5" type="ORF">As57867_009300</name>
    <name evidence="6" type="ORF">ASTE57867_9336</name>
</gene>
<evidence type="ECO:0000313" key="7">
    <source>
        <dbReference type="Proteomes" id="UP000332933"/>
    </source>
</evidence>
<evidence type="ECO:0000256" key="1">
    <source>
        <dbReference type="PROSITE-ProRule" id="PRU00283"/>
    </source>
</evidence>
<feature type="compositionally biased region" description="Basic and acidic residues" evidence="2">
    <location>
        <begin position="695"/>
        <end position="708"/>
    </location>
</feature>
<dbReference type="PROSITE" id="PS50067">
    <property type="entry name" value="KINESIN_MOTOR_2"/>
    <property type="match status" value="1"/>
</dbReference>
<feature type="transmembrane region" description="Helical" evidence="3">
    <location>
        <begin position="716"/>
        <end position="740"/>
    </location>
</feature>
<dbReference type="GO" id="GO:0005874">
    <property type="term" value="C:microtubule"/>
    <property type="evidence" value="ECO:0007669"/>
    <property type="project" value="TreeGrafter"/>
</dbReference>
<keyword evidence="3" id="KW-1133">Transmembrane helix</keyword>
<keyword evidence="1" id="KW-0547">Nucleotide-binding</keyword>
<dbReference type="GO" id="GO:0005524">
    <property type="term" value="F:ATP binding"/>
    <property type="evidence" value="ECO:0007669"/>
    <property type="project" value="UniProtKB-UniRule"/>
</dbReference>
<dbReference type="PRINTS" id="PR00380">
    <property type="entry name" value="KINESINHEAVY"/>
</dbReference>
<evidence type="ECO:0000256" key="2">
    <source>
        <dbReference type="SAM" id="MobiDB-lite"/>
    </source>
</evidence>
<dbReference type="InterPro" id="IPR027417">
    <property type="entry name" value="P-loop_NTPase"/>
</dbReference>
<keyword evidence="3" id="KW-0472">Membrane</keyword>
<dbReference type="AlphaFoldDB" id="A0A485KMY7"/>
<comment type="similarity">
    <text evidence="1">Belongs to the TRAFAC class myosin-kinesin ATPase superfamily. Kinesin family.</text>
</comment>
<dbReference type="SMART" id="SM00129">
    <property type="entry name" value="KISc"/>
    <property type="match status" value="1"/>
</dbReference>